<sequence length="180" mass="20680">MAPTIRSVSKRNDSPRAFQALQNLDVDNLAECTEEEIRAVMLCLARISLISPLDQSSECTQTSRMVFQILPSREIVNSIVGLLSIDFHALEVDIKTEQMLRYFLYYYSVLIQSLSNSYALEFERSDQTSKLRLFLSELLTLMAQSEEIRPETTYKSCELLYQEIYFDEVADVLCVALAEH</sequence>
<comment type="subcellular location">
    <subcellularLocation>
        <location evidence="1">Nucleus</location>
    </subcellularLocation>
</comment>
<dbReference type="OrthoDB" id="70899at2759"/>
<protein>
    <submittedName>
        <fullName evidence="4">Uncharacterized protein</fullName>
    </submittedName>
</protein>
<name>E9HW39_DAPPU</name>
<dbReference type="InParanoid" id="E9HW39"/>
<dbReference type="eggNOG" id="ENOG502QSP2">
    <property type="taxonomic scope" value="Eukaryota"/>
</dbReference>
<reference evidence="4 5" key="1">
    <citation type="journal article" date="2011" name="Science">
        <title>The ecoresponsive genome of Daphnia pulex.</title>
        <authorList>
            <person name="Colbourne J.K."/>
            <person name="Pfrender M.E."/>
            <person name="Gilbert D."/>
            <person name="Thomas W.K."/>
            <person name="Tucker A."/>
            <person name="Oakley T.H."/>
            <person name="Tokishita S."/>
            <person name="Aerts A."/>
            <person name="Arnold G.J."/>
            <person name="Basu M.K."/>
            <person name="Bauer D.J."/>
            <person name="Caceres C.E."/>
            <person name="Carmel L."/>
            <person name="Casola C."/>
            <person name="Choi J.H."/>
            <person name="Detter J.C."/>
            <person name="Dong Q."/>
            <person name="Dusheyko S."/>
            <person name="Eads B.D."/>
            <person name="Frohlich T."/>
            <person name="Geiler-Samerotte K.A."/>
            <person name="Gerlach D."/>
            <person name="Hatcher P."/>
            <person name="Jogdeo S."/>
            <person name="Krijgsveld J."/>
            <person name="Kriventseva E.V."/>
            <person name="Kultz D."/>
            <person name="Laforsch C."/>
            <person name="Lindquist E."/>
            <person name="Lopez J."/>
            <person name="Manak J.R."/>
            <person name="Muller J."/>
            <person name="Pangilinan J."/>
            <person name="Patwardhan R.P."/>
            <person name="Pitluck S."/>
            <person name="Pritham E.J."/>
            <person name="Rechtsteiner A."/>
            <person name="Rho M."/>
            <person name="Rogozin I.B."/>
            <person name="Sakarya O."/>
            <person name="Salamov A."/>
            <person name="Schaack S."/>
            <person name="Shapiro H."/>
            <person name="Shiga Y."/>
            <person name="Skalitzky C."/>
            <person name="Smith Z."/>
            <person name="Souvorov A."/>
            <person name="Sung W."/>
            <person name="Tang Z."/>
            <person name="Tsuchiya D."/>
            <person name="Tu H."/>
            <person name="Vos H."/>
            <person name="Wang M."/>
            <person name="Wolf Y.I."/>
            <person name="Yamagata H."/>
            <person name="Yamada T."/>
            <person name="Ye Y."/>
            <person name="Shaw J.R."/>
            <person name="Andrews J."/>
            <person name="Crease T.J."/>
            <person name="Tang H."/>
            <person name="Lucas S.M."/>
            <person name="Robertson H.M."/>
            <person name="Bork P."/>
            <person name="Koonin E.V."/>
            <person name="Zdobnov E.M."/>
            <person name="Grigoriev I.V."/>
            <person name="Lynch M."/>
            <person name="Boore J.L."/>
        </authorList>
    </citation>
    <scope>NUCLEOTIDE SEQUENCE [LARGE SCALE GENOMIC DNA]</scope>
</reference>
<dbReference type="PANTHER" id="PTHR28608:SF1">
    <property type="entry name" value="INTEGRATOR COMPLEX SUBUNIT 2"/>
    <property type="match status" value="1"/>
</dbReference>
<dbReference type="InterPro" id="IPR026236">
    <property type="entry name" value="Int2_metazoa"/>
</dbReference>
<evidence type="ECO:0000256" key="2">
    <source>
        <dbReference type="ARBA" id="ARBA00006705"/>
    </source>
</evidence>
<dbReference type="OMA" id="QSSECTQ"/>
<evidence type="ECO:0000256" key="1">
    <source>
        <dbReference type="ARBA" id="ARBA00004123"/>
    </source>
</evidence>
<dbReference type="EMBL" id="GL732890">
    <property type="protein sequence ID" value="EFX64041.1"/>
    <property type="molecule type" value="Genomic_DNA"/>
</dbReference>
<evidence type="ECO:0000256" key="3">
    <source>
        <dbReference type="ARBA" id="ARBA00023242"/>
    </source>
</evidence>
<evidence type="ECO:0000313" key="5">
    <source>
        <dbReference type="Proteomes" id="UP000000305"/>
    </source>
</evidence>
<dbReference type="GO" id="GO:0032039">
    <property type="term" value="C:integrator complex"/>
    <property type="evidence" value="ECO:0007669"/>
    <property type="project" value="InterPro"/>
</dbReference>
<proteinExistence type="inferred from homology"/>
<evidence type="ECO:0000313" key="4">
    <source>
        <dbReference type="EMBL" id="EFX64041.1"/>
    </source>
</evidence>
<gene>
    <name evidence="4" type="ORF">DAPPUDRAFT_66511</name>
</gene>
<dbReference type="PANTHER" id="PTHR28608">
    <property type="entry name" value="INTEGRATOR COMPLEX SUBUNIT 2"/>
    <property type="match status" value="1"/>
</dbReference>
<dbReference type="PRINTS" id="PR02105">
    <property type="entry name" value="INTSUBUNIT2"/>
</dbReference>
<dbReference type="InterPro" id="IPR029321">
    <property type="entry name" value="INTS2"/>
</dbReference>
<dbReference type="Pfam" id="PF14750">
    <property type="entry name" value="INTS2"/>
    <property type="match status" value="1"/>
</dbReference>
<dbReference type="Proteomes" id="UP000000305">
    <property type="component" value="Unassembled WGS sequence"/>
</dbReference>
<keyword evidence="5" id="KW-1185">Reference proteome</keyword>
<dbReference type="GO" id="GO:0016180">
    <property type="term" value="P:snRNA processing"/>
    <property type="evidence" value="ECO:0007669"/>
    <property type="project" value="InterPro"/>
</dbReference>
<dbReference type="AlphaFoldDB" id="E9HW39"/>
<accession>E9HW39</accession>
<comment type="similarity">
    <text evidence="2">Belongs to the Integrator subunit 2 family.</text>
</comment>
<dbReference type="HOGENOM" id="CLU_128399_0_0_1"/>
<dbReference type="KEGG" id="dpx:DAPPUDRAFT_66511"/>
<organism evidence="4 5">
    <name type="scientific">Daphnia pulex</name>
    <name type="common">Water flea</name>
    <dbReference type="NCBI Taxonomy" id="6669"/>
    <lineage>
        <taxon>Eukaryota</taxon>
        <taxon>Metazoa</taxon>
        <taxon>Ecdysozoa</taxon>
        <taxon>Arthropoda</taxon>
        <taxon>Crustacea</taxon>
        <taxon>Branchiopoda</taxon>
        <taxon>Diplostraca</taxon>
        <taxon>Cladocera</taxon>
        <taxon>Anomopoda</taxon>
        <taxon>Daphniidae</taxon>
        <taxon>Daphnia</taxon>
    </lineage>
</organism>
<keyword evidence="3" id="KW-0539">Nucleus</keyword>
<dbReference type="STRING" id="6669.E9HW39"/>